<dbReference type="OrthoDB" id="76567at2759"/>
<organism evidence="2 4">
    <name type="scientific">Aspergillus hiratsukae</name>
    <dbReference type="NCBI Taxonomy" id="1194566"/>
    <lineage>
        <taxon>Eukaryota</taxon>
        <taxon>Fungi</taxon>
        <taxon>Dikarya</taxon>
        <taxon>Ascomycota</taxon>
        <taxon>Pezizomycotina</taxon>
        <taxon>Eurotiomycetes</taxon>
        <taxon>Eurotiomycetidae</taxon>
        <taxon>Eurotiales</taxon>
        <taxon>Aspergillaceae</taxon>
        <taxon>Aspergillus</taxon>
        <taxon>Aspergillus subgen. Fumigati</taxon>
    </lineage>
</organism>
<reference evidence="2" key="1">
    <citation type="submission" date="2020-06" db="EMBL/GenBank/DDBJ databases">
        <title>Draft genome sequences of strains closely related to Aspergillus parafelis and Aspergillus hiratsukae.</title>
        <authorList>
            <person name="Dos Santos R.A.C."/>
            <person name="Rivero-Menendez O."/>
            <person name="Steenwyk J.L."/>
            <person name="Mead M.E."/>
            <person name="Goldman G.H."/>
            <person name="Alastruey-Izquierdo A."/>
            <person name="Rokas A."/>
        </authorList>
    </citation>
    <scope>NUCLEOTIDE SEQUENCE</scope>
    <source>
        <strain evidence="1">CNM-CM5793</strain>
        <strain evidence="2">CNM-CM6106</strain>
    </source>
</reference>
<dbReference type="Proteomes" id="UP000662466">
    <property type="component" value="Unassembled WGS sequence"/>
</dbReference>
<evidence type="ECO:0000313" key="3">
    <source>
        <dbReference type="Proteomes" id="UP000630445"/>
    </source>
</evidence>
<name>A0A8H6QCB6_9EURO</name>
<evidence type="ECO:0000313" key="2">
    <source>
        <dbReference type="EMBL" id="KAF7169757.1"/>
    </source>
</evidence>
<dbReference type="AlphaFoldDB" id="A0A8H6QCB6"/>
<evidence type="ECO:0000313" key="1">
    <source>
        <dbReference type="EMBL" id="KAF7122570.1"/>
    </source>
</evidence>
<accession>A0A8H6QCB6</accession>
<dbReference type="Proteomes" id="UP000630445">
    <property type="component" value="Unassembled WGS sequence"/>
</dbReference>
<comment type="caution">
    <text evidence="2">The sequence shown here is derived from an EMBL/GenBank/DDBJ whole genome shotgun (WGS) entry which is preliminary data.</text>
</comment>
<protein>
    <submittedName>
        <fullName evidence="2">Uncharacterized protein</fullName>
    </submittedName>
</protein>
<keyword evidence="3" id="KW-1185">Reference proteome</keyword>
<gene>
    <name evidence="1" type="ORF">CNMCM5793_000595</name>
    <name evidence="2" type="ORF">CNMCM6106_004547</name>
</gene>
<evidence type="ECO:0000313" key="4">
    <source>
        <dbReference type="Proteomes" id="UP000662466"/>
    </source>
</evidence>
<dbReference type="EMBL" id="JACBAD010002014">
    <property type="protein sequence ID" value="KAF7122570.1"/>
    <property type="molecule type" value="Genomic_DNA"/>
</dbReference>
<dbReference type="EMBL" id="JACBAF010002023">
    <property type="protein sequence ID" value="KAF7169757.1"/>
    <property type="molecule type" value="Genomic_DNA"/>
</dbReference>
<proteinExistence type="predicted"/>
<sequence>MASPELTANLPEDHILVHFTNLENLEHTAERVHDSLNEKGDGNQFILVLGLTKEAIIKLDSEERALNGIPYRFMWDNTAGIIKVLTYGHDMVTLNMTRQLDRLCVAMGVDDPVLEFVSGGTTTRILCAGSKGKQPDGCVFPKSRLRRDRESWPTLVIEAGLPASLPRLREEARWWLCNSEGEVRIALALATHRQSRKLITEKWEQQKRAPIQQLSRQPQASLQAHATQTIEISPESESASGAALVLPFEELFDRPRQGKETDIVLTEERLLDSMRLVWELFT</sequence>